<dbReference type="STRING" id="559304.G8YAC6"/>
<accession>G8YAC6</accession>
<keyword evidence="1" id="KW-0175">Coiled coil</keyword>
<evidence type="ECO:0000313" key="6">
    <source>
        <dbReference type="Proteomes" id="UP000005222"/>
    </source>
</evidence>
<dbReference type="InParanoid" id="G8YAC6"/>
<dbReference type="PANTHER" id="PTHR21708:SF25">
    <property type="entry name" value="PROTEIN PAM1-RELATED"/>
    <property type="match status" value="1"/>
</dbReference>
<feature type="compositionally biased region" description="Low complexity" evidence="2">
    <location>
        <begin position="385"/>
        <end position="400"/>
    </location>
</feature>
<gene>
    <name evidence="4" type="primary">Piso0_004087</name>
    <name evidence="4" type="ORF">GNLVRS01_PISO0K09162g</name>
    <name evidence="5" type="ORF">GNLVRS01_PISO0L09163g</name>
</gene>
<feature type="region of interest" description="Disordered" evidence="2">
    <location>
        <begin position="490"/>
        <end position="639"/>
    </location>
</feature>
<reference evidence="4" key="1">
    <citation type="submission" date="2011-10" db="EMBL/GenBank/DDBJ databases">
        <authorList>
            <person name="Genoscope - CEA"/>
        </authorList>
    </citation>
    <scope>NUCLEOTIDE SEQUENCE</scope>
</reference>
<dbReference type="PANTHER" id="PTHR21708">
    <property type="entry name" value="PROBABLE 2-DEHYDROPANTOATE 2-REDUCTASE"/>
    <property type="match status" value="1"/>
</dbReference>
<dbReference type="Proteomes" id="UP000005222">
    <property type="component" value="Chromosome L"/>
</dbReference>
<feature type="compositionally biased region" description="Basic and acidic residues" evidence="2">
    <location>
        <begin position="375"/>
        <end position="384"/>
    </location>
</feature>
<dbReference type="InterPro" id="IPR013752">
    <property type="entry name" value="KPA_reductase"/>
</dbReference>
<dbReference type="OrthoDB" id="5302359at2759"/>
<dbReference type="GO" id="GO:0005737">
    <property type="term" value="C:cytoplasm"/>
    <property type="evidence" value="ECO:0007669"/>
    <property type="project" value="TreeGrafter"/>
</dbReference>
<dbReference type="EMBL" id="FO082048">
    <property type="protein sequence ID" value="CCE84540.1"/>
    <property type="molecule type" value="Genomic_DNA"/>
</dbReference>
<feature type="region of interest" description="Disordered" evidence="2">
    <location>
        <begin position="438"/>
        <end position="467"/>
    </location>
</feature>
<proteinExistence type="predicted"/>
<feature type="compositionally biased region" description="Pro residues" evidence="2">
    <location>
        <begin position="559"/>
        <end position="576"/>
    </location>
</feature>
<dbReference type="eggNOG" id="ENOG502QT3Z">
    <property type="taxonomic scope" value="Eukaryota"/>
</dbReference>
<sequence>MIAPYLSRDTVILIESTGFVSLEPFVRMSFPDLDGLTICSIMNEADVRQLDGRTFLHTVRENDNRIYFGTSSEDSNVKNSVNFGKIYKLLQLIQQDSRGEISLLKSTVPKEFTTYQWKLALPRIVFNPLSIIFESEFPEQLADQILCKPLITGTINEIFKIIKRMDCKLVRGSENEANLFKHWSQSYPRTSSNRNYVNSTPMFYAFYNQLDLNIDLLLLQPILLADDHGIRTPYLENLYSLICQLSKMNEKESRSLFFNRKSSSNEIEASKLDSVNAQYHSQLKEIRQMTDDISKLEDYKKKLNAVISEQEAARAAIESDLSSQSLKLQRLNIDVENQQRKVTDLERVHGTLSKDIKKLEDSRTTDRSTPATKDITPERAETDKSSTNYYSSAKSNNNNNQDVARDSIYNPENLEDLRDIALYGAGLEEEAFHDAPNDAPIQNQEFRSANGSAPPQSTNPTSLQERESILQQKERELANRELALHQRQQANGSLGPQRPIAFKSGSNGPVDPRRSQLPGELQSPPFVHQGVNSQNPKMPMPHAQNGNYQHNGHPGPNGYFPPPSDQAPPHGLPPNGLPTNGMPNSLRGNSITSSTPRYGAPPQQMMAPMKMPNSASNGQNRQSRLGSINTAMNPYFDPNQPYPPQGYGPQNQLQPQFQMQYGGQYQNQYGNPMYGNYTGPDPSMEMRSKPHRRQAHRSTISEVGEGLSALDMGGRGGMPMPGVPNTSASSKNMKNRSSVNINLKPIAYQNNPASQRRSVSTANVLSSSNMPYGAAPPFNQNQQSNTAERQSPDPQVKASHLQVPEGSSASNSTNSVETPNNNEDFKPITLSVPPAESEAKPLGGVTTSNNEKKEKKKKGLFKRKG</sequence>
<feature type="compositionally biased region" description="Polar residues" evidence="2">
    <location>
        <begin position="805"/>
        <end position="822"/>
    </location>
</feature>
<dbReference type="HOGENOM" id="CLU_316416_0_0_1"/>
<dbReference type="AlphaFoldDB" id="G8YAC6"/>
<dbReference type="InterPro" id="IPR013328">
    <property type="entry name" value="6PGD_dom2"/>
</dbReference>
<evidence type="ECO:0000256" key="2">
    <source>
        <dbReference type="SAM" id="MobiDB-lite"/>
    </source>
</evidence>
<feature type="compositionally biased region" description="Polar residues" evidence="2">
    <location>
        <begin position="725"/>
        <end position="734"/>
    </location>
</feature>
<feature type="compositionally biased region" description="Polar residues" evidence="2">
    <location>
        <begin position="577"/>
        <end position="596"/>
    </location>
</feature>
<feature type="region of interest" description="Disordered" evidence="2">
    <location>
        <begin position="713"/>
        <end position="734"/>
    </location>
</feature>
<feature type="region of interest" description="Disordered" evidence="2">
    <location>
        <begin position="766"/>
        <end position="865"/>
    </location>
</feature>
<dbReference type="InterPro" id="IPR051402">
    <property type="entry name" value="KPR-Related"/>
</dbReference>
<feature type="compositionally biased region" description="Polar residues" evidence="2">
    <location>
        <begin position="613"/>
        <end position="632"/>
    </location>
</feature>
<feature type="compositionally biased region" description="Polar residues" evidence="2">
    <location>
        <begin position="440"/>
        <end position="463"/>
    </location>
</feature>
<feature type="compositionally biased region" description="Basic and acidic residues" evidence="2">
    <location>
        <begin position="356"/>
        <end position="366"/>
    </location>
</feature>
<dbReference type="EMBL" id="FO082049">
    <property type="protein sequence ID" value="CCE83509.1"/>
    <property type="molecule type" value="Genomic_DNA"/>
</dbReference>
<dbReference type="Proteomes" id="UP000005222">
    <property type="component" value="Chromosome K"/>
</dbReference>
<dbReference type="InterPro" id="IPR008927">
    <property type="entry name" value="6-PGluconate_DH-like_C_sf"/>
</dbReference>
<dbReference type="Gene3D" id="1.10.1040.10">
    <property type="entry name" value="N-(1-d-carboxylethyl)-l-norvaline Dehydrogenase, domain 2"/>
    <property type="match status" value="1"/>
</dbReference>
<evidence type="ECO:0000256" key="1">
    <source>
        <dbReference type="SAM" id="Coils"/>
    </source>
</evidence>
<feature type="region of interest" description="Disordered" evidence="2">
    <location>
        <begin position="356"/>
        <end position="405"/>
    </location>
</feature>
<feature type="coiled-coil region" evidence="1">
    <location>
        <begin position="286"/>
        <end position="348"/>
    </location>
</feature>
<feature type="compositionally biased region" description="Basic residues" evidence="2">
    <location>
        <begin position="854"/>
        <end position="865"/>
    </location>
</feature>
<dbReference type="OMA" id="NEYTHTH"/>
<evidence type="ECO:0000313" key="5">
    <source>
        <dbReference type="EMBL" id="CCE84540.1"/>
    </source>
</evidence>
<keyword evidence="6" id="KW-1185">Reference proteome</keyword>
<dbReference type="Pfam" id="PF08546">
    <property type="entry name" value="ApbA_C"/>
    <property type="match status" value="1"/>
</dbReference>
<feature type="domain" description="Ketopantoate reductase C-terminal" evidence="3">
    <location>
        <begin position="112"/>
        <end position="242"/>
    </location>
</feature>
<evidence type="ECO:0000259" key="3">
    <source>
        <dbReference type="Pfam" id="PF08546"/>
    </source>
</evidence>
<protein>
    <submittedName>
        <fullName evidence="4">Piso0_004087 protein</fullName>
    </submittedName>
</protein>
<feature type="compositionally biased region" description="Polar residues" evidence="2">
    <location>
        <begin position="778"/>
        <end position="793"/>
    </location>
</feature>
<organism evidence="4 6">
    <name type="scientific">Pichia sorbitophila (strain ATCC MYA-4447 / BCRC 22081 / CBS 7064 / NBRC 10061 / NRRL Y-12695)</name>
    <name type="common">Hybrid yeast</name>
    <dbReference type="NCBI Taxonomy" id="559304"/>
    <lineage>
        <taxon>Eukaryota</taxon>
        <taxon>Fungi</taxon>
        <taxon>Dikarya</taxon>
        <taxon>Ascomycota</taxon>
        <taxon>Saccharomycotina</taxon>
        <taxon>Pichiomycetes</taxon>
        <taxon>Debaryomycetaceae</taxon>
        <taxon>Millerozyma</taxon>
    </lineage>
</organism>
<name>G8YAC6_PICSO</name>
<evidence type="ECO:0000313" key="4">
    <source>
        <dbReference type="EMBL" id="CCE83509.1"/>
    </source>
</evidence>
<reference evidence="6" key="2">
    <citation type="journal article" date="2012" name="G3 (Bethesda)">
        <title>Pichia sorbitophila, an interspecies yeast hybrid reveals early steps of genome resolution following polyploidization.</title>
        <authorList>
            <person name="Leh Louis V."/>
            <person name="Despons L."/>
            <person name="Friedrich A."/>
            <person name="Martin T."/>
            <person name="Durrens P."/>
            <person name="Casaregola S."/>
            <person name="Neuveglise C."/>
            <person name="Fairhead C."/>
            <person name="Marck C."/>
            <person name="Cruz J.A."/>
            <person name="Straub M.L."/>
            <person name="Kugler V."/>
            <person name="Sacerdot C."/>
            <person name="Uzunov Z."/>
            <person name="Thierry A."/>
            <person name="Weiss S."/>
            <person name="Bleykasten C."/>
            <person name="De Montigny J."/>
            <person name="Jacques N."/>
            <person name="Jung P."/>
            <person name="Lemaire M."/>
            <person name="Mallet S."/>
            <person name="Morel G."/>
            <person name="Richard G.F."/>
            <person name="Sarkar A."/>
            <person name="Savel G."/>
            <person name="Schacherer J."/>
            <person name="Seret M.L."/>
            <person name="Talla E."/>
            <person name="Samson G."/>
            <person name="Jubin C."/>
            <person name="Poulain J."/>
            <person name="Vacherie B."/>
            <person name="Barbe V."/>
            <person name="Pelletier E."/>
            <person name="Sherman D.J."/>
            <person name="Westhof E."/>
            <person name="Weissenbach J."/>
            <person name="Baret P.V."/>
            <person name="Wincker P."/>
            <person name="Gaillardin C."/>
            <person name="Dujon B."/>
            <person name="Souciet J.L."/>
        </authorList>
    </citation>
    <scope>NUCLEOTIDE SEQUENCE [LARGE SCALE GENOMIC DNA]</scope>
    <source>
        <strain evidence="6">ATCC MYA-4447 / BCRC 22081 / CBS 7064 / NBRC 10061 / NRRL Y-12695</strain>
    </source>
</reference>
<dbReference type="SUPFAM" id="SSF48179">
    <property type="entry name" value="6-phosphogluconate dehydrogenase C-terminal domain-like"/>
    <property type="match status" value="1"/>
</dbReference>
<feature type="compositionally biased region" description="Low complexity" evidence="2">
    <location>
        <begin position="600"/>
        <end position="612"/>
    </location>
</feature>